<dbReference type="Proteomes" id="UP000598971">
    <property type="component" value="Unassembled WGS sequence"/>
</dbReference>
<feature type="domain" description="DinB-like" evidence="1">
    <location>
        <begin position="24"/>
        <end position="145"/>
    </location>
</feature>
<organism evidence="2 3">
    <name type="scientific">Limnovirga soli</name>
    <dbReference type="NCBI Taxonomy" id="2656915"/>
    <lineage>
        <taxon>Bacteria</taxon>
        <taxon>Pseudomonadati</taxon>
        <taxon>Bacteroidota</taxon>
        <taxon>Chitinophagia</taxon>
        <taxon>Chitinophagales</taxon>
        <taxon>Chitinophagaceae</taxon>
        <taxon>Limnovirga</taxon>
    </lineage>
</organism>
<accession>A0A8J8FE54</accession>
<dbReference type="SUPFAM" id="SSF109854">
    <property type="entry name" value="DinB/YfiT-like putative metalloenzymes"/>
    <property type="match status" value="1"/>
</dbReference>
<sequence length="165" mass="18186">MQTSAAIALQMKEVYEGGNWSEVDLAATLADITWAEANIITPVSANSIAAILIHLQFYNNVVKDRLAGINTAIPDTNGFDVPKMKNAADWKLLQQNSFASALALMDVVSALPDEKLFEVLTSSGVTVYKTLHGVVEHAYYHLGQIVMLKKIIRTKLRIEERNNSL</sequence>
<dbReference type="RefSeq" id="WP_171608357.1">
    <property type="nucleotide sequence ID" value="NZ_WHPF01000009.1"/>
</dbReference>
<evidence type="ECO:0000259" key="1">
    <source>
        <dbReference type="Pfam" id="PF12867"/>
    </source>
</evidence>
<evidence type="ECO:0000313" key="2">
    <source>
        <dbReference type="EMBL" id="NNV56411.1"/>
    </source>
</evidence>
<proteinExistence type="predicted"/>
<comment type="caution">
    <text evidence="2">The sequence shown here is derived from an EMBL/GenBank/DDBJ whole genome shotgun (WGS) entry which is preliminary data.</text>
</comment>
<dbReference type="Gene3D" id="1.20.120.450">
    <property type="entry name" value="dinb family like domain"/>
    <property type="match status" value="1"/>
</dbReference>
<gene>
    <name evidence="2" type="ORF">GD597_13150</name>
</gene>
<name>A0A8J8FE54_9BACT</name>
<keyword evidence="3" id="KW-1185">Reference proteome</keyword>
<reference evidence="2" key="1">
    <citation type="submission" date="2019-10" db="EMBL/GenBank/DDBJ databases">
        <title>Draft genome sequence of Panacibacter sp. KCS-6.</title>
        <authorList>
            <person name="Yim K.J."/>
        </authorList>
    </citation>
    <scope>NUCLEOTIDE SEQUENCE</scope>
    <source>
        <strain evidence="2">KCS-6</strain>
    </source>
</reference>
<protein>
    <submittedName>
        <fullName evidence="2">DinB family protein</fullName>
    </submittedName>
</protein>
<dbReference type="InterPro" id="IPR024775">
    <property type="entry name" value="DinB-like"/>
</dbReference>
<dbReference type="EMBL" id="WHPF01000009">
    <property type="protein sequence ID" value="NNV56411.1"/>
    <property type="molecule type" value="Genomic_DNA"/>
</dbReference>
<dbReference type="AlphaFoldDB" id="A0A8J8FE54"/>
<dbReference type="Pfam" id="PF12867">
    <property type="entry name" value="DinB_2"/>
    <property type="match status" value="1"/>
</dbReference>
<dbReference type="InterPro" id="IPR034660">
    <property type="entry name" value="DinB/YfiT-like"/>
</dbReference>
<evidence type="ECO:0000313" key="3">
    <source>
        <dbReference type="Proteomes" id="UP000598971"/>
    </source>
</evidence>